<evidence type="ECO:0000313" key="9">
    <source>
        <dbReference type="Proteomes" id="UP001379533"/>
    </source>
</evidence>
<evidence type="ECO:0000256" key="4">
    <source>
        <dbReference type="ARBA" id="ARBA00022827"/>
    </source>
</evidence>
<gene>
    <name evidence="8" type="ORF">LZC95_20945</name>
</gene>
<accession>A0ABZ2KNP4</accession>
<dbReference type="PANTHER" id="PTHR13878:SF53">
    <property type="entry name" value="CYTOKININ DEHYDROGENASE 6"/>
    <property type="match status" value="1"/>
</dbReference>
<dbReference type="Pfam" id="PF01565">
    <property type="entry name" value="FAD_binding_4"/>
    <property type="match status" value="1"/>
</dbReference>
<dbReference type="SUPFAM" id="SSF55103">
    <property type="entry name" value="FAD-linked oxidases, C-terminal domain"/>
    <property type="match status" value="1"/>
</dbReference>
<dbReference type="RefSeq" id="WP_394849912.1">
    <property type="nucleotide sequence ID" value="NZ_CP089982.1"/>
</dbReference>
<dbReference type="InterPro" id="IPR006094">
    <property type="entry name" value="Oxid_FAD_bind_N"/>
</dbReference>
<dbReference type="InterPro" id="IPR016170">
    <property type="entry name" value="Cytok_DH_C_sf"/>
</dbReference>
<evidence type="ECO:0000256" key="1">
    <source>
        <dbReference type="ARBA" id="ARBA00001974"/>
    </source>
</evidence>
<protein>
    <submittedName>
        <fullName evidence="8">FAD-binding protein</fullName>
    </submittedName>
</protein>
<dbReference type="InterPro" id="IPR015345">
    <property type="entry name" value="Cytokinin_DH_FAD/cytokin-bd"/>
</dbReference>
<dbReference type="PROSITE" id="PS51387">
    <property type="entry name" value="FAD_PCMH"/>
    <property type="match status" value="1"/>
</dbReference>
<evidence type="ECO:0000256" key="5">
    <source>
        <dbReference type="ARBA" id="ARBA00023002"/>
    </source>
</evidence>
<dbReference type="InterPro" id="IPR016169">
    <property type="entry name" value="FAD-bd_PCMH_sub2"/>
</dbReference>
<comment type="cofactor">
    <cofactor evidence="1">
        <name>FAD</name>
        <dbReference type="ChEBI" id="CHEBI:57692"/>
    </cofactor>
</comment>
<dbReference type="Gene3D" id="3.30.465.10">
    <property type="match status" value="1"/>
</dbReference>
<keyword evidence="4" id="KW-0274">FAD</keyword>
<evidence type="ECO:0000256" key="6">
    <source>
        <dbReference type="SAM" id="MobiDB-lite"/>
    </source>
</evidence>
<keyword evidence="3" id="KW-0285">Flavoprotein</keyword>
<organism evidence="8 9">
    <name type="scientific">Pendulispora brunnea</name>
    <dbReference type="NCBI Taxonomy" id="2905690"/>
    <lineage>
        <taxon>Bacteria</taxon>
        <taxon>Pseudomonadati</taxon>
        <taxon>Myxococcota</taxon>
        <taxon>Myxococcia</taxon>
        <taxon>Myxococcales</taxon>
        <taxon>Sorangiineae</taxon>
        <taxon>Pendulisporaceae</taxon>
        <taxon>Pendulispora</taxon>
    </lineage>
</organism>
<name>A0ABZ2KNP4_9BACT</name>
<dbReference type="InterPro" id="IPR036318">
    <property type="entry name" value="FAD-bd_PCMH-like_sf"/>
</dbReference>
<proteinExistence type="inferred from homology"/>
<evidence type="ECO:0000259" key="7">
    <source>
        <dbReference type="PROSITE" id="PS51387"/>
    </source>
</evidence>
<dbReference type="Gene3D" id="3.40.462.10">
    <property type="entry name" value="FAD-linked oxidases, C-terminal domain"/>
    <property type="match status" value="1"/>
</dbReference>
<reference evidence="8 9" key="1">
    <citation type="submission" date="2021-12" db="EMBL/GenBank/DDBJ databases">
        <title>Discovery of the Pendulisporaceae a myxobacterial family with distinct sporulation behavior and unique specialized metabolism.</title>
        <authorList>
            <person name="Garcia R."/>
            <person name="Popoff A."/>
            <person name="Bader C.D."/>
            <person name="Loehr J."/>
            <person name="Walesch S."/>
            <person name="Walt C."/>
            <person name="Boldt J."/>
            <person name="Bunk B."/>
            <person name="Haeckl F.J.F.P.J."/>
            <person name="Gunesch A.P."/>
            <person name="Birkelbach J."/>
            <person name="Nuebel U."/>
            <person name="Pietschmann T."/>
            <person name="Bach T."/>
            <person name="Mueller R."/>
        </authorList>
    </citation>
    <scope>NUCLEOTIDE SEQUENCE [LARGE SCALE GENOMIC DNA]</scope>
    <source>
        <strain evidence="8 9">MSr12523</strain>
    </source>
</reference>
<feature type="region of interest" description="Disordered" evidence="6">
    <location>
        <begin position="588"/>
        <end position="610"/>
    </location>
</feature>
<comment type="similarity">
    <text evidence="2">Belongs to the oxygen-dependent FAD-linked oxidoreductase family.</text>
</comment>
<dbReference type="Pfam" id="PF09265">
    <property type="entry name" value="Cytokin-bind"/>
    <property type="match status" value="1"/>
</dbReference>
<dbReference type="PANTHER" id="PTHR13878">
    <property type="entry name" value="GULONOLACTONE OXIDASE"/>
    <property type="match status" value="1"/>
</dbReference>
<dbReference type="Proteomes" id="UP001379533">
    <property type="component" value="Chromosome"/>
</dbReference>
<evidence type="ECO:0000256" key="2">
    <source>
        <dbReference type="ARBA" id="ARBA00005466"/>
    </source>
</evidence>
<dbReference type="InterPro" id="IPR016167">
    <property type="entry name" value="FAD-bd_PCMH_sub1"/>
</dbReference>
<dbReference type="Gene3D" id="3.30.43.10">
    <property type="entry name" value="Uridine Diphospho-n-acetylenolpyruvylglucosamine Reductase, domain 2"/>
    <property type="match status" value="1"/>
</dbReference>
<sequence>MGDDIRNVHSRRAWMQGFSAVVAGTVVGAFDVRTRQWISVAEAAGKSCPSRDAIPPLEGQLTMDSAALTAAADDWGNVIHRQPWAVLKPASVADIQKMVKFCRCNGIKVAVRGVGHSVYGQDQAEGGLVIDSQSLTAISVSDGYVDVQPGATFGAVHAAAPGRTLLVWPEHTGLTICGALSVGGLGITSFSNGSVADTILELDVVLTDGSVQTCSARRRPALFHSVRAGLGQFGIIVRARLPLAPAPTNATMFILAYDNIDAYMADYELLSVRDRRFQALFGGARPAAAPQTGFVFTIEATAFFTGNPPDQAALLAGLHYVGQPQVVSAPYTDFQNRNQPNFANLKALDRPAPFLAFSLPKSASRQAISDLLATPAHHEGAFPTAPNGAVVSFFRIWCMKRSQFKAPLLRFASGGDDDVIWMVIMLKTLLNEPSRAPAVLEANRQLYDRIVPLGGKQYPINAIPNYSPADWRKHFDLLWPVVSLAKFVYDRENVLTPGQGMFTSECIPCGIFADDQDEARLRTEAAAESTLESRYGALLGEEAPSVEGDSSREDSGCSASPRGTSSFAALILGALGLGAAMLRRRGAQPIPELEMDAPSHEARKRTTPDR</sequence>
<feature type="domain" description="FAD-binding PCMH-type" evidence="7">
    <location>
        <begin position="79"/>
        <end position="246"/>
    </location>
</feature>
<dbReference type="EMBL" id="CP089982">
    <property type="protein sequence ID" value="WXA99277.1"/>
    <property type="molecule type" value="Genomic_DNA"/>
</dbReference>
<dbReference type="InterPro" id="IPR050432">
    <property type="entry name" value="FAD-linked_Oxidoreductases_BP"/>
</dbReference>
<feature type="region of interest" description="Disordered" evidence="6">
    <location>
        <begin position="538"/>
        <end position="560"/>
    </location>
</feature>
<keyword evidence="9" id="KW-1185">Reference proteome</keyword>
<evidence type="ECO:0000256" key="3">
    <source>
        <dbReference type="ARBA" id="ARBA00022630"/>
    </source>
</evidence>
<dbReference type="InterPro" id="IPR016164">
    <property type="entry name" value="FAD-linked_Oxase-like_C"/>
</dbReference>
<dbReference type="SUPFAM" id="SSF56176">
    <property type="entry name" value="FAD-binding/transporter-associated domain-like"/>
    <property type="match status" value="1"/>
</dbReference>
<feature type="compositionally biased region" description="Basic and acidic residues" evidence="6">
    <location>
        <begin position="597"/>
        <end position="610"/>
    </location>
</feature>
<dbReference type="InterPro" id="IPR016166">
    <property type="entry name" value="FAD-bd_PCMH"/>
</dbReference>
<evidence type="ECO:0000313" key="8">
    <source>
        <dbReference type="EMBL" id="WXA99277.1"/>
    </source>
</evidence>
<keyword evidence="5" id="KW-0560">Oxidoreductase</keyword>